<dbReference type="RefSeq" id="WP_208596182.1">
    <property type="nucleotide sequence ID" value="NZ_BJOI01000045.1"/>
</dbReference>
<sequence length="51" mass="5721">MGKAVLVITHDDRYFHLADRLVRLESGKLLATEQLDGEQPTSVEMEAIEPP</sequence>
<dbReference type="Proteomes" id="UP000199493">
    <property type="component" value="Unassembled WGS sequence"/>
</dbReference>
<reference evidence="1 2" key="1">
    <citation type="submission" date="2016-10" db="EMBL/GenBank/DDBJ databases">
        <authorList>
            <person name="de Groot N.N."/>
        </authorList>
    </citation>
    <scope>NUCLEOTIDE SEQUENCE [LARGE SCALE GENOMIC DNA]</scope>
    <source>
        <strain evidence="1 2">558</strain>
    </source>
</reference>
<evidence type="ECO:0000313" key="1">
    <source>
        <dbReference type="EMBL" id="SEN73972.1"/>
    </source>
</evidence>
<dbReference type="GeneID" id="97277591"/>
<protein>
    <submittedName>
        <fullName evidence="1">Putative ATP-binding cassette transporter</fullName>
    </submittedName>
</protein>
<proteinExistence type="predicted"/>
<gene>
    <name evidence="1" type="ORF">SAMN04490369_102229</name>
</gene>
<name>A0A1H8IZQ9_9GAMM</name>
<dbReference type="STRING" id="77097.SAMN04490369_102229"/>
<organism evidence="1 2">
    <name type="scientific">Vreelandella aquamarina</name>
    <dbReference type="NCBI Taxonomy" id="77097"/>
    <lineage>
        <taxon>Bacteria</taxon>
        <taxon>Pseudomonadati</taxon>
        <taxon>Pseudomonadota</taxon>
        <taxon>Gammaproteobacteria</taxon>
        <taxon>Oceanospirillales</taxon>
        <taxon>Halomonadaceae</taxon>
        <taxon>Vreelandella</taxon>
    </lineage>
</organism>
<dbReference type="AlphaFoldDB" id="A0A1H8IZQ9"/>
<dbReference type="GO" id="GO:0005524">
    <property type="term" value="F:ATP binding"/>
    <property type="evidence" value="ECO:0007669"/>
    <property type="project" value="UniProtKB-KW"/>
</dbReference>
<keyword evidence="1" id="KW-0067">ATP-binding</keyword>
<keyword evidence="1" id="KW-0547">Nucleotide-binding</keyword>
<accession>A0A1H8IZQ9</accession>
<evidence type="ECO:0000313" key="2">
    <source>
        <dbReference type="Proteomes" id="UP000199493"/>
    </source>
</evidence>
<dbReference type="EMBL" id="FODB01000022">
    <property type="protein sequence ID" value="SEN73972.1"/>
    <property type="molecule type" value="Genomic_DNA"/>
</dbReference>